<proteinExistence type="predicted"/>
<comment type="caution">
    <text evidence="2">The sequence shown here is derived from an EMBL/GenBank/DDBJ whole genome shotgun (WGS) entry which is preliminary data.</text>
</comment>
<keyword evidence="3" id="KW-1185">Reference proteome</keyword>
<keyword evidence="1" id="KW-0812">Transmembrane</keyword>
<accession>A0ABS4L6T6</accession>
<evidence type="ECO:0000313" key="2">
    <source>
        <dbReference type="EMBL" id="MBP2037836.1"/>
    </source>
</evidence>
<feature type="transmembrane region" description="Helical" evidence="1">
    <location>
        <begin position="27"/>
        <end position="53"/>
    </location>
</feature>
<organism evidence="2 3">
    <name type="scientific">Streptomyces avidinii</name>
    <dbReference type="NCBI Taxonomy" id="1895"/>
    <lineage>
        <taxon>Bacteria</taxon>
        <taxon>Bacillati</taxon>
        <taxon>Actinomycetota</taxon>
        <taxon>Actinomycetes</taxon>
        <taxon>Kitasatosporales</taxon>
        <taxon>Streptomycetaceae</taxon>
        <taxon>Streptomyces</taxon>
    </lineage>
</organism>
<sequence length="54" mass="5918">MTDHEGWPQVPVRPARDHRALEKVMKAVLIVAAVAGALLLLYMALFIGIFVMAS</sequence>
<evidence type="ECO:0000256" key="1">
    <source>
        <dbReference type="SAM" id="Phobius"/>
    </source>
</evidence>
<reference evidence="2 3" key="1">
    <citation type="submission" date="2021-03" db="EMBL/GenBank/DDBJ databases">
        <title>Genomic Encyclopedia of Type Strains, Phase IV (KMG-IV): sequencing the most valuable type-strain genomes for metagenomic binning, comparative biology and taxonomic classification.</title>
        <authorList>
            <person name="Goeker M."/>
        </authorList>
    </citation>
    <scope>NUCLEOTIDE SEQUENCE [LARGE SCALE GENOMIC DNA]</scope>
    <source>
        <strain evidence="2 3">DSM 40526</strain>
    </source>
</reference>
<protein>
    <submittedName>
        <fullName evidence="2">Uncharacterized protein</fullName>
    </submittedName>
</protein>
<keyword evidence="1" id="KW-0472">Membrane</keyword>
<evidence type="ECO:0000313" key="3">
    <source>
        <dbReference type="Proteomes" id="UP001519310"/>
    </source>
</evidence>
<keyword evidence="1" id="KW-1133">Transmembrane helix</keyword>
<name>A0ABS4L6T6_STRAV</name>
<dbReference type="Proteomes" id="UP001519310">
    <property type="component" value="Unassembled WGS sequence"/>
</dbReference>
<dbReference type="EMBL" id="JAGGLQ010000006">
    <property type="protein sequence ID" value="MBP2037836.1"/>
    <property type="molecule type" value="Genomic_DNA"/>
</dbReference>
<dbReference type="RefSeq" id="WP_189969903.1">
    <property type="nucleotide sequence ID" value="NZ_BMVL01000006.1"/>
</dbReference>
<gene>
    <name evidence="2" type="ORF">J2Z77_003643</name>
</gene>